<dbReference type="OMA" id="VVWKHVE"/>
<accession>D3BUT8</accession>
<dbReference type="Pfam" id="PF15001">
    <property type="entry name" value="AP-5_subunit_s1"/>
    <property type="match status" value="1"/>
</dbReference>
<gene>
    <name evidence="2" type="ORF">PPL_11910</name>
</gene>
<dbReference type="GO" id="GO:0030119">
    <property type="term" value="C:AP-type membrane coat adaptor complex"/>
    <property type="evidence" value="ECO:0007669"/>
    <property type="project" value="InterPro"/>
</dbReference>
<keyword evidence="3" id="KW-1185">Reference proteome</keyword>
<dbReference type="Proteomes" id="UP000001396">
    <property type="component" value="Unassembled WGS sequence"/>
</dbReference>
<protein>
    <submittedName>
        <fullName evidence="2">Uncharacterized protein</fullName>
    </submittedName>
</protein>
<dbReference type="PANTHER" id="PTHR16120:SF0">
    <property type="entry name" value="AP-5 COMPLEX SUBUNIT SIGMA-1"/>
    <property type="match status" value="1"/>
</dbReference>
<evidence type="ECO:0000256" key="1">
    <source>
        <dbReference type="SAM" id="MobiDB-lite"/>
    </source>
</evidence>
<dbReference type="EMBL" id="ADBJ01000060">
    <property type="protein sequence ID" value="EFA74876.1"/>
    <property type="molecule type" value="Genomic_DNA"/>
</dbReference>
<reference evidence="2 3" key="1">
    <citation type="journal article" date="2011" name="Genome Res.">
        <title>Phylogeny-wide analysis of social amoeba genomes highlights ancient origins for complex intercellular communication.</title>
        <authorList>
            <person name="Heidel A.J."/>
            <person name="Lawal H.M."/>
            <person name="Felder M."/>
            <person name="Schilde C."/>
            <person name="Helps N.R."/>
            <person name="Tunggal B."/>
            <person name="Rivero F."/>
            <person name="John U."/>
            <person name="Schleicher M."/>
            <person name="Eichinger L."/>
            <person name="Platzer M."/>
            <person name="Noegel A.A."/>
            <person name="Schaap P."/>
            <person name="Gloeckner G."/>
        </authorList>
    </citation>
    <scope>NUCLEOTIDE SEQUENCE [LARGE SCALE GENOMIC DNA]</scope>
    <source>
        <strain evidence="3">ATCC 26659 / Pp 5 / PN500</strain>
    </source>
</reference>
<dbReference type="InParanoid" id="D3BUT8"/>
<feature type="region of interest" description="Disordered" evidence="1">
    <location>
        <begin position="93"/>
        <end position="129"/>
    </location>
</feature>
<proteinExistence type="predicted"/>
<dbReference type="InterPro" id="IPR029392">
    <property type="entry name" value="AP-5_subunit_s1"/>
</dbReference>
<dbReference type="PANTHER" id="PTHR16120">
    <property type="entry name" value="AP-5 COMPLEX SUBUNIT SIGMA-1"/>
    <property type="match status" value="1"/>
</dbReference>
<dbReference type="SUPFAM" id="SSF64356">
    <property type="entry name" value="SNARE-like"/>
    <property type="match status" value="1"/>
</dbReference>
<dbReference type="GO" id="GO:0005770">
    <property type="term" value="C:late endosome"/>
    <property type="evidence" value="ECO:0007669"/>
    <property type="project" value="TreeGrafter"/>
</dbReference>
<dbReference type="GeneID" id="31367378"/>
<name>D3BUT8_HETP5</name>
<organism evidence="2 3">
    <name type="scientific">Heterostelium pallidum (strain ATCC 26659 / Pp 5 / PN500)</name>
    <name type="common">Cellular slime mold</name>
    <name type="synonym">Polysphondylium pallidum</name>
    <dbReference type="NCBI Taxonomy" id="670386"/>
    <lineage>
        <taxon>Eukaryota</taxon>
        <taxon>Amoebozoa</taxon>
        <taxon>Evosea</taxon>
        <taxon>Eumycetozoa</taxon>
        <taxon>Dictyostelia</taxon>
        <taxon>Acytosteliales</taxon>
        <taxon>Acytosteliaceae</taxon>
        <taxon>Heterostelium</taxon>
    </lineage>
</organism>
<evidence type="ECO:0000313" key="3">
    <source>
        <dbReference type="Proteomes" id="UP000001396"/>
    </source>
</evidence>
<dbReference type="GO" id="GO:0005829">
    <property type="term" value="C:cytosol"/>
    <property type="evidence" value="ECO:0007669"/>
    <property type="project" value="TreeGrafter"/>
</dbReference>
<dbReference type="GO" id="GO:0005764">
    <property type="term" value="C:lysosome"/>
    <property type="evidence" value="ECO:0007669"/>
    <property type="project" value="TreeGrafter"/>
</dbReference>
<dbReference type="GO" id="GO:0000724">
    <property type="term" value="P:double-strand break repair via homologous recombination"/>
    <property type="evidence" value="ECO:0007669"/>
    <property type="project" value="InterPro"/>
</dbReference>
<comment type="caution">
    <text evidence="2">The sequence shown here is derived from an EMBL/GenBank/DDBJ whole genome shotgun (WGS) entry which is preliminary data.</text>
</comment>
<dbReference type="GO" id="GO:0016197">
    <property type="term" value="P:endosomal transport"/>
    <property type="evidence" value="ECO:0007669"/>
    <property type="project" value="InterPro"/>
</dbReference>
<feature type="compositionally biased region" description="Low complexity" evidence="1">
    <location>
        <begin position="106"/>
        <end position="123"/>
    </location>
</feature>
<dbReference type="InterPro" id="IPR011012">
    <property type="entry name" value="Longin-like_dom_sf"/>
</dbReference>
<dbReference type="RefSeq" id="XP_020427010.1">
    <property type="nucleotide sequence ID" value="XM_020582656.1"/>
</dbReference>
<dbReference type="AlphaFoldDB" id="D3BUT8"/>
<evidence type="ECO:0000313" key="2">
    <source>
        <dbReference type="EMBL" id="EFA74876.1"/>
    </source>
</evidence>
<sequence length="259" mass="28791">MVYGLLIHSLPSTTTTTVSGSGGSSDFVVYCSQFYTSDGNDEMMQRRQTAVVQRVLSEHQFKYQCDNTKPDERAYPDWAVAFLQRQREQQQVAAALSSGSAPPVTSGTGASGSSGMSSRNSDNGPRDGIFRIVPPKLQTTPVISPANDSISSASQYFSTSKYVIWKQMLGVCFTVICEPDENRLLVINFLNMFNNILLDFFKNVISKSSIQEVSIMLYYYIKSEDILLLLHHYLPNGQLLFSSNQYVKHTKSIIASSNS</sequence>